<dbReference type="Pfam" id="PF26351">
    <property type="entry name" value="DUF8091"/>
    <property type="match status" value="1"/>
</dbReference>
<dbReference type="EMBL" id="CP036274">
    <property type="protein sequence ID" value="QDU27516.1"/>
    <property type="molecule type" value="Genomic_DNA"/>
</dbReference>
<name>A0A517YB75_9BACT</name>
<dbReference type="Proteomes" id="UP000315017">
    <property type="component" value="Chromosome"/>
</dbReference>
<sequence length="247" mass="28207">METSLHRQLKALYAGEHEASEQECRKLAGYRIDVVRGDELVEIQHGSLGAIRNKVAKLLEKHQVRVVKPLIARKTLIKMEEVGGREISRRLSPKQATLLDLFHELIYFTSVFPHPRLTVEVPLVIVEERRIPGHGKRRRWRRNDHIVHDLSMVDVVSTHAFQTNGDLLALLPCDLPTEFHTGELADAMGIQRWIAQRITYCLRKTGGMKVTGKQGNALQYELIRELPAPKKRAVATKKRPRKNSRAS</sequence>
<proteinExistence type="predicted"/>
<evidence type="ECO:0000259" key="1">
    <source>
        <dbReference type="Pfam" id="PF26351"/>
    </source>
</evidence>
<feature type="domain" description="DUF8091" evidence="1">
    <location>
        <begin position="3"/>
        <end position="161"/>
    </location>
</feature>
<dbReference type="RefSeq" id="WP_145088401.1">
    <property type="nucleotide sequence ID" value="NZ_CP036274.1"/>
</dbReference>
<reference evidence="2 3" key="1">
    <citation type="submission" date="2019-02" db="EMBL/GenBank/DDBJ databases">
        <title>Deep-cultivation of Planctomycetes and their phenomic and genomic characterization uncovers novel biology.</title>
        <authorList>
            <person name="Wiegand S."/>
            <person name="Jogler M."/>
            <person name="Boedeker C."/>
            <person name="Pinto D."/>
            <person name="Vollmers J."/>
            <person name="Rivas-Marin E."/>
            <person name="Kohn T."/>
            <person name="Peeters S.H."/>
            <person name="Heuer A."/>
            <person name="Rast P."/>
            <person name="Oberbeckmann S."/>
            <person name="Bunk B."/>
            <person name="Jeske O."/>
            <person name="Meyerdierks A."/>
            <person name="Storesund J.E."/>
            <person name="Kallscheuer N."/>
            <person name="Luecker S."/>
            <person name="Lage O.M."/>
            <person name="Pohl T."/>
            <person name="Merkel B.J."/>
            <person name="Hornburger P."/>
            <person name="Mueller R.-W."/>
            <person name="Bruemmer F."/>
            <person name="Labrenz M."/>
            <person name="Spormann A.M."/>
            <person name="Op den Camp H."/>
            <person name="Overmann J."/>
            <person name="Amann R."/>
            <person name="Jetten M.S.M."/>
            <person name="Mascher T."/>
            <person name="Medema M.H."/>
            <person name="Devos D.P."/>
            <person name="Kaster A.-K."/>
            <person name="Ovreas L."/>
            <person name="Rohde M."/>
            <person name="Galperin M.Y."/>
            <person name="Jogler C."/>
        </authorList>
    </citation>
    <scope>NUCLEOTIDE SEQUENCE [LARGE SCALE GENOMIC DNA]</scope>
    <source>
        <strain evidence="2 3">ETA_A8</strain>
    </source>
</reference>
<dbReference type="AlphaFoldDB" id="A0A517YB75"/>
<dbReference type="InterPro" id="IPR058404">
    <property type="entry name" value="DUF8091"/>
</dbReference>
<gene>
    <name evidence="2" type="ORF">ETAA8_26040</name>
</gene>
<dbReference type="OrthoDB" id="287760at2"/>
<keyword evidence="3" id="KW-1185">Reference proteome</keyword>
<protein>
    <recommendedName>
        <fullName evidence="1">DUF8091 domain-containing protein</fullName>
    </recommendedName>
</protein>
<accession>A0A517YB75</accession>
<evidence type="ECO:0000313" key="2">
    <source>
        <dbReference type="EMBL" id="QDU27516.1"/>
    </source>
</evidence>
<organism evidence="2 3">
    <name type="scientific">Anatilimnocola aggregata</name>
    <dbReference type="NCBI Taxonomy" id="2528021"/>
    <lineage>
        <taxon>Bacteria</taxon>
        <taxon>Pseudomonadati</taxon>
        <taxon>Planctomycetota</taxon>
        <taxon>Planctomycetia</taxon>
        <taxon>Pirellulales</taxon>
        <taxon>Pirellulaceae</taxon>
        <taxon>Anatilimnocola</taxon>
    </lineage>
</organism>
<evidence type="ECO:0000313" key="3">
    <source>
        <dbReference type="Proteomes" id="UP000315017"/>
    </source>
</evidence>
<dbReference type="KEGG" id="aagg:ETAA8_26040"/>